<dbReference type="OrthoDB" id="5372311at2"/>
<dbReference type="AlphaFoldDB" id="A0A222MY67"/>
<keyword evidence="3" id="KW-1185">Reference proteome</keyword>
<name>A0A222MY67_9BACT</name>
<evidence type="ECO:0008006" key="4">
    <source>
        <dbReference type="Google" id="ProtNLM"/>
    </source>
</evidence>
<dbReference type="Proteomes" id="UP000201169">
    <property type="component" value="Chromosome"/>
</dbReference>
<dbReference type="EMBL" id="CP022347">
    <property type="protein sequence ID" value="ASQ30678.1"/>
    <property type="molecule type" value="Genomic_DNA"/>
</dbReference>
<evidence type="ECO:0000313" key="2">
    <source>
        <dbReference type="EMBL" id="ASQ30678.1"/>
    </source>
</evidence>
<dbReference type="KEGG" id="cavi:CAV_1022"/>
<keyword evidence="1" id="KW-0812">Transmembrane</keyword>
<keyword evidence="1" id="KW-1133">Transmembrane helix</keyword>
<keyword evidence="1" id="KW-0472">Membrane</keyword>
<sequence>MRILLAVFLLGLSFLNAEIKLNETEIQIYKNISQSEEKEVNIEGTVNNIRGLSSLALRVLDYKKDYYVGEVFPITIYAKTDESSEFGFRVDLDKNNDLAFLNKDVKWEKVQGEYKASLWFEAKSTNAKLNNITISLTRNKVPFQDTTLNIENIRFKRVNADKNYANLVASELKVKKFRTNRFDDKNLVMIVELSAKNANLNNFNIANDTTLVKQRIDNVNGDFNSSSAFYSAIFAPSKNELSFSYFNTQSNKLEEINLAVELSSNETVNTQSDLNPTVNAMDFYKQLALWIIAAVCAFVYIFKRSYVFLAIALIVFILSFFVVSSSYKATIKANTSAKLLPTENSTYFYTSSQEEEVDVLTSRQNYKKVLFKNGKIGWVDEKDLQKN</sequence>
<protein>
    <recommendedName>
        <fullName evidence="4">SH3 domain-containing protein</fullName>
    </recommendedName>
</protein>
<proteinExistence type="predicted"/>
<accession>A0A222MY67</accession>
<feature type="transmembrane region" description="Helical" evidence="1">
    <location>
        <begin position="307"/>
        <end position="327"/>
    </location>
</feature>
<dbReference type="RefSeq" id="WP_094325427.1">
    <property type="nucleotide sequence ID" value="NZ_CP022347.1"/>
</dbReference>
<gene>
    <name evidence="2" type="ORF">CAV_1022</name>
</gene>
<reference evidence="2 3" key="1">
    <citation type="submission" date="2017-07" db="EMBL/GenBank/DDBJ databases">
        <title>Analysis of two Campylobacter avium genomes and identification of a novel hippuricase gene.</title>
        <authorList>
            <person name="Miller W.G."/>
            <person name="Chapman M.H."/>
            <person name="Yee E."/>
            <person name="Revez J."/>
            <person name="Bono J.L."/>
            <person name="Rossi M."/>
        </authorList>
    </citation>
    <scope>NUCLEOTIDE SEQUENCE [LARGE SCALE GENOMIC DNA]</scope>
    <source>
        <strain evidence="2 3">LMG 24591</strain>
    </source>
</reference>
<organism evidence="2 3">
    <name type="scientific">Campylobacter avium LMG 24591</name>
    <dbReference type="NCBI Taxonomy" id="522484"/>
    <lineage>
        <taxon>Bacteria</taxon>
        <taxon>Pseudomonadati</taxon>
        <taxon>Campylobacterota</taxon>
        <taxon>Epsilonproteobacteria</taxon>
        <taxon>Campylobacterales</taxon>
        <taxon>Campylobacteraceae</taxon>
        <taxon>Campylobacter</taxon>
    </lineage>
</organism>
<evidence type="ECO:0000313" key="3">
    <source>
        <dbReference type="Proteomes" id="UP000201169"/>
    </source>
</evidence>
<evidence type="ECO:0000256" key="1">
    <source>
        <dbReference type="SAM" id="Phobius"/>
    </source>
</evidence>